<organism evidence="2 3">
    <name type="scientific">Trifolium medium</name>
    <dbReference type="NCBI Taxonomy" id="97028"/>
    <lineage>
        <taxon>Eukaryota</taxon>
        <taxon>Viridiplantae</taxon>
        <taxon>Streptophyta</taxon>
        <taxon>Embryophyta</taxon>
        <taxon>Tracheophyta</taxon>
        <taxon>Spermatophyta</taxon>
        <taxon>Magnoliopsida</taxon>
        <taxon>eudicotyledons</taxon>
        <taxon>Gunneridae</taxon>
        <taxon>Pentapetalae</taxon>
        <taxon>rosids</taxon>
        <taxon>fabids</taxon>
        <taxon>Fabales</taxon>
        <taxon>Fabaceae</taxon>
        <taxon>Papilionoideae</taxon>
        <taxon>50 kb inversion clade</taxon>
        <taxon>NPAAA clade</taxon>
        <taxon>Hologalegina</taxon>
        <taxon>IRL clade</taxon>
        <taxon>Trifolieae</taxon>
        <taxon>Trifolium</taxon>
    </lineage>
</organism>
<feature type="compositionally biased region" description="Acidic residues" evidence="1">
    <location>
        <begin position="100"/>
        <end position="116"/>
    </location>
</feature>
<gene>
    <name evidence="2" type="ORF">A2U01_0018089</name>
</gene>
<feature type="region of interest" description="Disordered" evidence="1">
    <location>
        <begin position="100"/>
        <end position="119"/>
    </location>
</feature>
<sequence length="234" mass="26436">NDEHEIALQQFVHLNINKSKVASMIYNVCKHNKEGLGYEYGKTYTKSSNIVCITKGNSQIYSFIPESEETKILNAPEVEIILLKGPEAVDLEDLSSLESEINDSEDQSVSEPETIESEALNTSEPKIIESKKLTMLESEVSRTKLLSTSDTEIVEIEDLDYYSESEINKTKNLNTSVLKVNKPRNLKHSEQKITQPKAANSFKTKVSNVKPQKQNRSQIYHQGKAMSYLRCGCK</sequence>
<dbReference type="Proteomes" id="UP000265520">
    <property type="component" value="Unassembled WGS sequence"/>
</dbReference>
<reference evidence="2 3" key="1">
    <citation type="journal article" date="2018" name="Front. Plant Sci.">
        <title>Red Clover (Trifolium pratense) and Zigzag Clover (T. medium) - A Picture of Genomic Similarities and Differences.</title>
        <authorList>
            <person name="Dluhosova J."/>
            <person name="Istvanek J."/>
            <person name="Nedelnik J."/>
            <person name="Repkova J."/>
        </authorList>
    </citation>
    <scope>NUCLEOTIDE SEQUENCE [LARGE SCALE GENOMIC DNA]</scope>
    <source>
        <strain evidence="3">cv. 10/8</strain>
        <tissue evidence="2">Leaf</tissue>
    </source>
</reference>
<feature type="non-terminal residue" evidence="2">
    <location>
        <position position="1"/>
    </location>
</feature>
<dbReference type="AlphaFoldDB" id="A0A392NB70"/>
<accession>A0A392NB70</accession>
<dbReference type="EMBL" id="LXQA010034079">
    <property type="protein sequence ID" value="MCH97096.1"/>
    <property type="molecule type" value="Genomic_DNA"/>
</dbReference>
<evidence type="ECO:0000313" key="3">
    <source>
        <dbReference type="Proteomes" id="UP000265520"/>
    </source>
</evidence>
<keyword evidence="3" id="KW-1185">Reference proteome</keyword>
<comment type="caution">
    <text evidence="2">The sequence shown here is derived from an EMBL/GenBank/DDBJ whole genome shotgun (WGS) entry which is preliminary data.</text>
</comment>
<proteinExistence type="predicted"/>
<evidence type="ECO:0000313" key="2">
    <source>
        <dbReference type="EMBL" id="MCH97096.1"/>
    </source>
</evidence>
<protein>
    <submittedName>
        <fullName evidence="2">Uncharacterized protein</fullName>
    </submittedName>
</protein>
<name>A0A392NB70_9FABA</name>
<evidence type="ECO:0000256" key="1">
    <source>
        <dbReference type="SAM" id="MobiDB-lite"/>
    </source>
</evidence>